<dbReference type="OrthoDB" id="3283561at2"/>
<comment type="caution">
    <text evidence="1">The sequence shown here is derived from an EMBL/GenBank/DDBJ whole genome shotgun (WGS) entry which is preliminary data.</text>
</comment>
<sequence>MTETEAYLVKLLRQLDDPECLEWPRDYNRDEMATAFGRLVSRLEDDFATCCVVEQEVQDSSEYGRLIVPAEATVCGTRLVVCVSKFGSLALVSAENPGAFLGTADARQEGELDADDLAKTDRALNDLGYVVVPEEVLTLDYDGPSRFPSYVRRPSWWDRYFGSF</sequence>
<name>A0A5N5W9R2_STRMB</name>
<protein>
    <submittedName>
        <fullName evidence="1">Uncharacterized protein</fullName>
    </submittedName>
</protein>
<dbReference type="EMBL" id="VOKX01000018">
    <property type="protein sequence ID" value="KAB7846879.1"/>
    <property type="molecule type" value="Genomic_DNA"/>
</dbReference>
<evidence type="ECO:0000313" key="2">
    <source>
        <dbReference type="Proteomes" id="UP000327000"/>
    </source>
</evidence>
<proteinExistence type="predicted"/>
<dbReference type="AlphaFoldDB" id="A0A5N5W9R2"/>
<keyword evidence="2" id="KW-1185">Reference proteome</keyword>
<evidence type="ECO:0000313" key="1">
    <source>
        <dbReference type="EMBL" id="KAB7846879.1"/>
    </source>
</evidence>
<dbReference type="RefSeq" id="WP_152263391.1">
    <property type="nucleotide sequence ID" value="NZ_VOKX01000018.1"/>
</dbReference>
<gene>
    <name evidence="1" type="ORF">FRZ00_11755</name>
</gene>
<accession>A0A5N5W9R2</accession>
<dbReference type="Proteomes" id="UP000327000">
    <property type="component" value="Unassembled WGS sequence"/>
</dbReference>
<reference evidence="1 2" key="1">
    <citation type="journal article" date="2019" name="Microb. Cell Fact.">
        <title>Exploring novel herbicidin analogues by transcriptional regulator overexpression and MS/MS molecular networking.</title>
        <authorList>
            <person name="Shi Y."/>
            <person name="Gu R."/>
            <person name="Li Y."/>
            <person name="Wang X."/>
            <person name="Ren W."/>
            <person name="Li X."/>
            <person name="Wang L."/>
            <person name="Xie Y."/>
            <person name="Hong B."/>
        </authorList>
    </citation>
    <scope>NUCLEOTIDE SEQUENCE [LARGE SCALE GENOMIC DNA]</scope>
    <source>
        <strain evidence="1 2">US-43</strain>
    </source>
</reference>
<organism evidence="1 2">
    <name type="scientific">Streptomyces mobaraensis</name>
    <name type="common">Streptoverticillium mobaraense</name>
    <dbReference type="NCBI Taxonomy" id="35621"/>
    <lineage>
        <taxon>Bacteria</taxon>
        <taxon>Bacillati</taxon>
        <taxon>Actinomycetota</taxon>
        <taxon>Actinomycetes</taxon>
        <taxon>Kitasatosporales</taxon>
        <taxon>Streptomycetaceae</taxon>
        <taxon>Streptomyces</taxon>
    </lineage>
</organism>